<sequence length="170" mass="17779">MWKTLAATSHGRSILLTTHSMEEADALAGRAGILARRMLALGTPDELRHRFGDLVHVHLVAASAPRTSDDEMAAIIAWSASTCPRPTSTTRRTTASCASPSARATSTPAASPAAAASPTTASESAVGSLVVMLEENSRKLGISNYSVAPTGLDQVFLSIVGQHNVREENT</sequence>
<accession>A0ACC1QPG4</accession>
<organism evidence="1 2">
    <name type="scientific">Lecanicillium saksenae</name>
    <dbReference type="NCBI Taxonomy" id="468837"/>
    <lineage>
        <taxon>Eukaryota</taxon>
        <taxon>Fungi</taxon>
        <taxon>Dikarya</taxon>
        <taxon>Ascomycota</taxon>
        <taxon>Pezizomycotina</taxon>
        <taxon>Sordariomycetes</taxon>
        <taxon>Hypocreomycetidae</taxon>
        <taxon>Hypocreales</taxon>
        <taxon>Cordycipitaceae</taxon>
        <taxon>Lecanicillium</taxon>
    </lineage>
</organism>
<reference evidence="1" key="1">
    <citation type="submission" date="2022-07" db="EMBL/GenBank/DDBJ databases">
        <title>Genome Sequence of Lecanicillium saksenae.</title>
        <authorList>
            <person name="Buettner E."/>
        </authorList>
    </citation>
    <scope>NUCLEOTIDE SEQUENCE</scope>
    <source>
        <strain evidence="1">VT-O1</strain>
    </source>
</reference>
<proteinExistence type="predicted"/>
<comment type="caution">
    <text evidence="1">The sequence shown here is derived from an EMBL/GenBank/DDBJ whole genome shotgun (WGS) entry which is preliminary data.</text>
</comment>
<gene>
    <name evidence="1" type="ORF">NLG97_g6498</name>
</gene>
<name>A0ACC1QPG4_9HYPO</name>
<protein>
    <submittedName>
        <fullName evidence="1">Uncharacterized protein</fullName>
    </submittedName>
</protein>
<evidence type="ECO:0000313" key="2">
    <source>
        <dbReference type="Proteomes" id="UP001148737"/>
    </source>
</evidence>
<keyword evidence="2" id="KW-1185">Reference proteome</keyword>
<dbReference type="Proteomes" id="UP001148737">
    <property type="component" value="Unassembled WGS sequence"/>
</dbReference>
<dbReference type="EMBL" id="JANAKD010000865">
    <property type="protein sequence ID" value="KAJ3487033.1"/>
    <property type="molecule type" value="Genomic_DNA"/>
</dbReference>
<evidence type="ECO:0000313" key="1">
    <source>
        <dbReference type="EMBL" id="KAJ3487033.1"/>
    </source>
</evidence>